<reference evidence="2 3" key="1">
    <citation type="submission" date="2019-11" db="EMBL/GenBank/DDBJ databases">
        <title>Whole genome sequence of Oryza granulata.</title>
        <authorList>
            <person name="Li W."/>
        </authorList>
    </citation>
    <scope>NUCLEOTIDE SEQUENCE [LARGE SCALE GENOMIC DNA]</scope>
    <source>
        <strain evidence="3">cv. Menghai</strain>
        <tissue evidence="2">Leaf</tissue>
    </source>
</reference>
<feature type="compositionally biased region" description="Polar residues" evidence="1">
    <location>
        <begin position="621"/>
        <end position="631"/>
    </location>
</feature>
<feature type="compositionally biased region" description="Basic and acidic residues" evidence="1">
    <location>
        <begin position="686"/>
        <end position="697"/>
    </location>
</feature>
<feature type="compositionally biased region" description="Basic and acidic residues" evidence="1">
    <location>
        <begin position="53"/>
        <end position="69"/>
    </location>
</feature>
<evidence type="ECO:0000256" key="1">
    <source>
        <dbReference type="SAM" id="MobiDB-lite"/>
    </source>
</evidence>
<feature type="region of interest" description="Disordered" evidence="1">
    <location>
        <begin position="711"/>
        <end position="774"/>
    </location>
</feature>
<keyword evidence="3" id="KW-1185">Reference proteome</keyword>
<comment type="caution">
    <text evidence="2">The sequence shown here is derived from an EMBL/GenBank/DDBJ whole genome shotgun (WGS) entry which is preliminary data.</text>
</comment>
<accession>A0A6G1CEX5</accession>
<evidence type="ECO:0000313" key="2">
    <source>
        <dbReference type="EMBL" id="KAF0898163.1"/>
    </source>
</evidence>
<gene>
    <name evidence="2" type="ORF">E2562_001810</name>
</gene>
<feature type="compositionally biased region" description="Basic and acidic residues" evidence="1">
    <location>
        <begin position="711"/>
        <end position="725"/>
    </location>
</feature>
<proteinExistence type="predicted"/>
<dbReference type="PANTHER" id="PTHR35746:SF1">
    <property type="entry name" value="PENTATRICOPEPTIDE REPEAT (PPR) SUPERFAMILY PROTEIN"/>
    <property type="match status" value="1"/>
</dbReference>
<feature type="compositionally biased region" description="Basic residues" evidence="1">
    <location>
        <begin position="29"/>
        <end position="38"/>
    </location>
</feature>
<evidence type="ECO:0000313" key="3">
    <source>
        <dbReference type="Proteomes" id="UP000479710"/>
    </source>
</evidence>
<dbReference type="Proteomes" id="UP000479710">
    <property type="component" value="Unassembled WGS sequence"/>
</dbReference>
<feature type="region of interest" description="Disordered" evidence="1">
    <location>
        <begin position="497"/>
        <end position="540"/>
    </location>
</feature>
<name>A0A6G1CEX5_9ORYZ</name>
<protein>
    <submittedName>
        <fullName evidence="2">Uncharacterized protein</fullName>
    </submittedName>
</protein>
<sequence>METGAHKSGGGGAAGEHLPRAYPNAHPSAKQRRAHRKNCGNPPSPAAAVVEEGDGKKLLQDDGAPRGEGDGASASAADSGGVSPGSAQEVGNVVDDEGNAERSSPHGSEVQAVLSKCAEDCVVSDNCIPSGNDFKASGTENDDIQAEVVMRHSEAPGIAKPQQQADSARLTPNQLIIPKEIDIDERLHCPDADGDANALSSAVEHADEDVSAVNHTKNMCSPHFTAEDDIQDNVRQTSDITLMPSQVDLSEVSTSSTSHEIDKVISKDGTDERSPNVNLTSHEVHGIDVEEILQNEDITAYNDPQESNTVCGTCDFEENTQSEEIIAEASSHKITTVQSTCNVEEKEQIEEIDSNAACNKINEISSRVVEETKQSDVFVETADEISVAGSLENVEEEQRNKQTVADPSLEINVVNLPSSLELSKLDVETTTDHTAYEANTVKVTEIVEESKLNEDPTSDINMICSTATDEKKQNEDMSDGTSSDEIVVPHDKFNVEEKNEETMPGPTSDKINVVGTTDSVEVKNQNREVTSGTTSHEDSAICIHTTDNVEEKKGEELTSDPTSYKLDVESVGAVLAATTESNADNVEDKGQTEGIDVPQSADDAEERKQEETVSTVDLMGDNQTESDTLQITDDAGNKKQHAEVAAEPPSDKTDVPQSTDDAEEMKQEETVATDDNPKGNDQNEEIADKEVIVSSDKNHISLKSLLSEKVVETKEKKPSTKDRVLSFRRRASKDGASPVKPGSPKAAVSGQQDWNSPARLPVEKKPKGKKQQWVPFICCPSMN</sequence>
<feature type="compositionally biased region" description="Basic and acidic residues" evidence="1">
    <location>
        <begin position="635"/>
        <end position="654"/>
    </location>
</feature>
<feature type="compositionally biased region" description="Low complexity" evidence="1">
    <location>
        <begin position="71"/>
        <end position="87"/>
    </location>
</feature>
<feature type="region of interest" description="Disordered" evidence="1">
    <location>
        <begin position="576"/>
        <end position="697"/>
    </location>
</feature>
<dbReference type="EMBL" id="SPHZ02000009">
    <property type="protein sequence ID" value="KAF0898163.1"/>
    <property type="molecule type" value="Genomic_DNA"/>
</dbReference>
<feature type="region of interest" description="Disordered" evidence="1">
    <location>
        <begin position="1"/>
        <end position="108"/>
    </location>
</feature>
<organism evidence="2 3">
    <name type="scientific">Oryza meyeriana var. granulata</name>
    <dbReference type="NCBI Taxonomy" id="110450"/>
    <lineage>
        <taxon>Eukaryota</taxon>
        <taxon>Viridiplantae</taxon>
        <taxon>Streptophyta</taxon>
        <taxon>Embryophyta</taxon>
        <taxon>Tracheophyta</taxon>
        <taxon>Spermatophyta</taxon>
        <taxon>Magnoliopsida</taxon>
        <taxon>Liliopsida</taxon>
        <taxon>Poales</taxon>
        <taxon>Poaceae</taxon>
        <taxon>BOP clade</taxon>
        <taxon>Oryzoideae</taxon>
        <taxon>Oryzeae</taxon>
        <taxon>Oryzinae</taxon>
        <taxon>Oryza</taxon>
        <taxon>Oryza meyeriana</taxon>
    </lineage>
</organism>
<dbReference type="OrthoDB" id="647319at2759"/>
<dbReference type="AlphaFoldDB" id="A0A6G1CEX5"/>
<dbReference type="PANTHER" id="PTHR35746">
    <property type="entry name" value="PENTATRICOPEPTIDE REPEAT (PPR) SUPERFAMILY PROTEIN"/>
    <property type="match status" value="1"/>
</dbReference>